<dbReference type="Proteomes" id="UP000824881">
    <property type="component" value="Unassembled WGS sequence"/>
</dbReference>
<organism evidence="1 2">
    <name type="scientific">Pleurotus cornucopiae</name>
    <name type="common">Cornucopia mushroom</name>
    <dbReference type="NCBI Taxonomy" id="5321"/>
    <lineage>
        <taxon>Eukaryota</taxon>
        <taxon>Fungi</taxon>
        <taxon>Dikarya</taxon>
        <taxon>Basidiomycota</taxon>
        <taxon>Agaricomycotina</taxon>
        <taxon>Agaricomycetes</taxon>
        <taxon>Agaricomycetidae</taxon>
        <taxon>Agaricales</taxon>
        <taxon>Pleurotineae</taxon>
        <taxon>Pleurotaceae</taxon>
        <taxon>Pleurotus</taxon>
    </lineage>
</organism>
<accession>A0ACB7IXX2</accession>
<gene>
    <name evidence="1" type="ORF">CCMSSC00406_0000189</name>
</gene>
<keyword evidence="2" id="KW-1185">Reference proteome</keyword>
<sequence length="621" mass="66308">MRSYLRFLGVGVGIMTLGTFYMKYLSILQIVENFKASVSTGLATVKAKTEALLGRVRDVKVPDEVKNSISAVSEVVRTKSGELGNTIREAKASDVAEVVESVKGTASTMAEVVRVKSEELGATLRDPKTAESVRSSVSVASEAVKAKSQELGARLWESGEAATIIDANARDGDLRGASSGTLVSVLRTSNTMSFSSDSRALSVPYVLNRLVRTLADNVKYNAPPPSSSSSSRQDDNASPDADSMSGNGDPSKSSAWANKFKLWGKKTDGYEHPAELAPEPITDAPEAEAIALRIQALVDSLPTPGTKPDKRISKPPKPIPPTRDSKGRCIPPPGSTPIKDNKLIALLSSPPVMNGEEEGRSSVWSVLETIHHRTHPPKGDDGGEGGDEDEEEDDRSLMLYAPLVPTKDSNLEVAATATLLPEGAATAEGGSPPPAGWWPWGPSKKPAPGKKVRVKGKKVWVPSTTSLSVQTMWWGYKLYLPPPVLDILNDRQLEATKRAAMITTALKWIVDNIPTAMIPLPLQPALLVIQRIVPFIGYIGGFIAWSWSTIKSYDEGLGVILTATWILPVALIPGTWRASDVPSAEPDPPASDPPASEPTPTDPPSTTTPAASAKSKTKARR</sequence>
<dbReference type="EMBL" id="WQMT02000005">
    <property type="protein sequence ID" value="KAG9223122.1"/>
    <property type="molecule type" value="Genomic_DNA"/>
</dbReference>
<name>A0ACB7IXX2_PLECO</name>
<protein>
    <submittedName>
        <fullName evidence="1">Uncharacterized protein</fullName>
    </submittedName>
</protein>
<proteinExistence type="predicted"/>
<evidence type="ECO:0000313" key="2">
    <source>
        <dbReference type="Proteomes" id="UP000824881"/>
    </source>
</evidence>
<comment type="caution">
    <text evidence="1">The sequence shown here is derived from an EMBL/GenBank/DDBJ whole genome shotgun (WGS) entry which is preliminary data.</text>
</comment>
<reference evidence="1 2" key="1">
    <citation type="journal article" date="2021" name="Appl. Environ. Microbiol.">
        <title>Genetic linkage and physical mapping for an oyster mushroom Pleurotus cornucopiae and QTL analysis for the trait cap color.</title>
        <authorList>
            <person name="Zhang Y."/>
            <person name="Gao W."/>
            <person name="Sonnenberg A."/>
            <person name="Chen Q."/>
            <person name="Zhang J."/>
            <person name="Huang C."/>
        </authorList>
    </citation>
    <scope>NUCLEOTIDE SEQUENCE [LARGE SCALE GENOMIC DNA]</scope>
    <source>
        <strain evidence="1">CCMSSC00406</strain>
    </source>
</reference>
<evidence type="ECO:0000313" key="1">
    <source>
        <dbReference type="EMBL" id="KAG9223122.1"/>
    </source>
</evidence>